<keyword evidence="5 7" id="KW-1133">Transmembrane helix</keyword>
<evidence type="ECO:0000313" key="17">
    <source>
        <dbReference type="Proteomes" id="UP000449249"/>
    </source>
</evidence>
<keyword evidence="6 7" id="KW-0472">Membrane</keyword>
<dbReference type="Gene3D" id="1.10.3720.10">
    <property type="entry name" value="MetI-like"/>
    <property type="match status" value="1"/>
</dbReference>
<feature type="transmembrane region" description="Helical" evidence="7">
    <location>
        <begin position="73"/>
        <end position="97"/>
    </location>
</feature>
<feature type="transmembrane region" description="Helical" evidence="7">
    <location>
        <begin position="143"/>
        <end position="165"/>
    </location>
</feature>
<evidence type="ECO:0000313" key="10">
    <source>
        <dbReference type="EMBL" id="MZK11398.1"/>
    </source>
</evidence>
<dbReference type="PANTHER" id="PTHR32243:SF18">
    <property type="entry name" value="INNER MEMBRANE ABC TRANSPORTER PERMEASE PROTEIN YCJP"/>
    <property type="match status" value="1"/>
</dbReference>
<name>A0A174S228_9FIRM</name>
<evidence type="ECO:0000259" key="8">
    <source>
        <dbReference type="PROSITE" id="PS50928"/>
    </source>
</evidence>
<dbReference type="AlphaFoldDB" id="A0A174S228"/>
<dbReference type="OrthoDB" id="27560at2"/>
<evidence type="ECO:0000313" key="18">
    <source>
        <dbReference type="Proteomes" id="UP000472916"/>
    </source>
</evidence>
<dbReference type="Proteomes" id="UP000446719">
    <property type="component" value="Unassembled WGS sequence"/>
</dbReference>
<evidence type="ECO:0000313" key="15">
    <source>
        <dbReference type="Proteomes" id="UP000284112"/>
    </source>
</evidence>
<evidence type="ECO:0000313" key="16">
    <source>
        <dbReference type="Proteomes" id="UP000446719"/>
    </source>
</evidence>
<gene>
    <name evidence="9" type="primary">ycjP_4</name>
    <name evidence="13" type="ORF">DW641_12725</name>
    <name evidence="9" type="ORF">ERS852526_02264</name>
    <name evidence="12" type="ORF">GT528_11760</name>
    <name evidence="11" type="ORF">GT565_10900</name>
    <name evidence="10" type="ORF">GT576_13900</name>
</gene>
<dbReference type="Proteomes" id="UP000284112">
    <property type="component" value="Unassembled WGS sequence"/>
</dbReference>
<evidence type="ECO:0000313" key="11">
    <source>
        <dbReference type="EMBL" id="MZK18609.1"/>
    </source>
</evidence>
<feature type="transmembrane region" description="Helical" evidence="7">
    <location>
        <begin position="109"/>
        <end position="131"/>
    </location>
</feature>
<evidence type="ECO:0000256" key="4">
    <source>
        <dbReference type="ARBA" id="ARBA00022692"/>
    </source>
</evidence>
<feature type="transmembrane region" description="Helical" evidence="7">
    <location>
        <begin position="186"/>
        <end position="208"/>
    </location>
</feature>
<evidence type="ECO:0000313" key="9">
    <source>
        <dbReference type="EMBL" id="CUP90371.1"/>
    </source>
</evidence>
<dbReference type="SUPFAM" id="SSF161098">
    <property type="entry name" value="MetI-like"/>
    <property type="match status" value="1"/>
</dbReference>
<organism evidence="9 14">
    <name type="scientific">Dorea longicatena</name>
    <dbReference type="NCBI Taxonomy" id="88431"/>
    <lineage>
        <taxon>Bacteria</taxon>
        <taxon>Bacillati</taxon>
        <taxon>Bacillota</taxon>
        <taxon>Clostridia</taxon>
        <taxon>Lachnospirales</taxon>
        <taxon>Lachnospiraceae</taxon>
        <taxon>Dorea</taxon>
    </lineage>
</organism>
<dbReference type="Proteomes" id="UP000095485">
    <property type="component" value="Unassembled WGS sequence"/>
</dbReference>
<dbReference type="GO" id="GO:0005886">
    <property type="term" value="C:plasma membrane"/>
    <property type="evidence" value="ECO:0007669"/>
    <property type="project" value="UniProtKB-SubCell"/>
</dbReference>
<dbReference type="InterPro" id="IPR000515">
    <property type="entry name" value="MetI-like"/>
</dbReference>
<protein>
    <submittedName>
        <fullName evidence="10">ABC transporter permease subunit</fullName>
    </submittedName>
    <submittedName>
        <fullName evidence="13">Carbohydrate ABC transporter permease</fullName>
    </submittedName>
    <submittedName>
        <fullName evidence="9">Inner membrane ABC transporter permease protein ycjP</fullName>
    </submittedName>
</protein>
<reference evidence="9 14" key="1">
    <citation type="submission" date="2015-09" db="EMBL/GenBank/DDBJ databases">
        <authorList>
            <consortium name="Pathogen Informatics"/>
        </authorList>
    </citation>
    <scope>NUCLEOTIDE SEQUENCE [LARGE SCALE GENOMIC DNA]</scope>
    <source>
        <strain evidence="9 14">2789STDY5834914</strain>
    </source>
</reference>
<proteinExistence type="inferred from homology"/>
<dbReference type="EMBL" id="WWSC01000014">
    <property type="protein sequence ID" value="MZK42345.1"/>
    <property type="molecule type" value="Genomic_DNA"/>
</dbReference>
<evidence type="ECO:0000256" key="2">
    <source>
        <dbReference type="ARBA" id="ARBA00022448"/>
    </source>
</evidence>
<feature type="domain" description="ABC transmembrane type-1" evidence="8">
    <location>
        <begin position="74"/>
        <end position="265"/>
    </location>
</feature>
<comment type="similarity">
    <text evidence="7">Belongs to the binding-protein-dependent transport system permease family.</text>
</comment>
<accession>A0A174S228</accession>
<evidence type="ECO:0000313" key="14">
    <source>
        <dbReference type="Proteomes" id="UP000095485"/>
    </source>
</evidence>
<dbReference type="CDD" id="cd06261">
    <property type="entry name" value="TM_PBP2"/>
    <property type="match status" value="1"/>
</dbReference>
<reference evidence="13 15" key="2">
    <citation type="submission" date="2018-08" db="EMBL/GenBank/DDBJ databases">
        <title>A genome reference for cultivated species of the human gut microbiota.</title>
        <authorList>
            <person name="Zou Y."/>
            <person name="Xue W."/>
            <person name="Luo G."/>
        </authorList>
    </citation>
    <scope>NUCLEOTIDE SEQUENCE [LARGE SCALE GENOMIC DNA]</scope>
    <source>
        <strain evidence="13 15">AM23-13</strain>
    </source>
</reference>
<evidence type="ECO:0000256" key="1">
    <source>
        <dbReference type="ARBA" id="ARBA00004651"/>
    </source>
</evidence>
<evidence type="ECO:0000256" key="6">
    <source>
        <dbReference type="ARBA" id="ARBA00023136"/>
    </source>
</evidence>
<dbReference type="Proteomes" id="UP000449249">
    <property type="component" value="Unassembled WGS sequence"/>
</dbReference>
<evidence type="ECO:0000313" key="12">
    <source>
        <dbReference type="EMBL" id="MZK42345.1"/>
    </source>
</evidence>
<dbReference type="EMBL" id="WWSH01000014">
    <property type="protein sequence ID" value="MZK11398.1"/>
    <property type="molecule type" value="Genomic_DNA"/>
</dbReference>
<dbReference type="EMBL" id="CZAY01000017">
    <property type="protein sequence ID" value="CUP90371.1"/>
    <property type="molecule type" value="Genomic_DNA"/>
</dbReference>
<dbReference type="PANTHER" id="PTHR32243">
    <property type="entry name" value="MALTOSE TRANSPORT SYSTEM PERMEASE-RELATED"/>
    <property type="match status" value="1"/>
</dbReference>
<evidence type="ECO:0000256" key="7">
    <source>
        <dbReference type="RuleBase" id="RU363032"/>
    </source>
</evidence>
<reference evidence="16 17" key="3">
    <citation type="journal article" date="2019" name="Nat. Med.">
        <title>A library of human gut bacterial isolates paired with longitudinal multiomics data enables mechanistic microbiome research.</title>
        <authorList>
            <person name="Poyet M."/>
            <person name="Groussin M."/>
            <person name="Gibbons S.M."/>
            <person name="Avila-Pacheco J."/>
            <person name="Jiang X."/>
            <person name="Kearney S.M."/>
            <person name="Perrotta A.R."/>
            <person name="Berdy B."/>
            <person name="Zhao S."/>
            <person name="Lieberman T.D."/>
            <person name="Swanson P.K."/>
            <person name="Smith M."/>
            <person name="Roesemann S."/>
            <person name="Alexander J.E."/>
            <person name="Rich S.A."/>
            <person name="Livny J."/>
            <person name="Vlamakis H."/>
            <person name="Clish C."/>
            <person name="Bullock K."/>
            <person name="Deik A."/>
            <person name="Scott J."/>
            <person name="Pierce K.A."/>
            <person name="Xavier R.J."/>
            <person name="Alm E.J."/>
        </authorList>
    </citation>
    <scope>NUCLEOTIDE SEQUENCE [LARGE SCALE GENOMIC DNA]</scope>
    <source>
        <strain evidence="10 17">BIOML-A1</strain>
        <strain evidence="12 18">BIOML-A6</strain>
        <strain evidence="11 16">BIOML-A7</strain>
    </source>
</reference>
<evidence type="ECO:0000313" key="13">
    <source>
        <dbReference type="EMBL" id="RHG05248.1"/>
    </source>
</evidence>
<dbReference type="InterPro" id="IPR050901">
    <property type="entry name" value="BP-dep_ABC_trans_perm"/>
</dbReference>
<dbReference type="InterPro" id="IPR035906">
    <property type="entry name" value="MetI-like_sf"/>
</dbReference>
<keyword evidence="2 7" id="KW-0813">Transport</keyword>
<dbReference type="EMBL" id="QRHW01000027">
    <property type="protein sequence ID" value="RHG05248.1"/>
    <property type="molecule type" value="Genomic_DNA"/>
</dbReference>
<keyword evidence="3" id="KW-1003">Cell membrane</keyword>
<dbReference type="RefSeq" id="WP_055283891.1">
    <property type="nucleotide sequence ID" value="NZ_CAXSPU010000024.1"/>
</dbReference>
<evidence type="ECO:0000256" key="5">
    <source>
        <dbReference type="ARBA" id="ARBA00022989"/>
    </source>
</evidence>
<dbReference type="PROSITE" id="PS50928">
    <property type="entry name" value="ABC_TM1"/>
    <property type="match status" value="1"/>
</dbReference>
<sequence>MKKRTGRKVITVILVVIVCMFALFPFVWMISTSFKTAGEVYSKTPSFIPKAATMQGYKEMLTTHSTTFNFMQWLGNSVIVSLLTTAFSMIIATLGGYGISRFRFRGRGFLSYFILTTQVLPGSLLIIPLYVIMGNLQLLDTKIGLVAAYCTFSIPFCTWMMKGFFDTIPISLEEAARVDGAGRFRIFATVILPLTVPGLVATGIFSFINGWNEYLFASTFMKSYENWTLPIGIASFSGQYATNWGTLMAGAVLITLPVVIMFLLLQKHLVSGMTAGAVKQ</sequence>
<comment type="subcellular location">
    <subcellularLocation>
        <location evidence="1 7">Cell membrane</location>
        <topology evidence="1 7">Multi-pass membrane protein</topology>
    </subcellularLocation>
</comment>
<feature type="transmembrane region" description="Helical" evidence="7">
    <location>
        <begin position="244"/>
        <end position="265"/>
    </location>
</feature>
<keyword evidence="4 7" id="KW-0812">Transmembrane</keyword>
<dbReference type="Pfam" id="PF00528">
    <property type="entry name" value="BPD_transp_1"/>
    <property type="match status" value="1"/>
</dbReference>
<dbReference type="GeneID" id="96229546"/>
<evidence type="ECO:0000256" key="3">
    <source>
        <dbReference type="ARBA" id="ARBA00022475"/>
    </source>
</evidence>
<dbReference type="Proteomes" id="UP000472916">
    <property type="component" value="Unassembled WGS sequence"/>
</dbReference>
<feature type="transmembrane region" description="Helical" evidence="7">
    <location>
        <begin position="12"/>
        <end position="31"/>
    </location>
</feature>
<dbReference type="GO" id="GO:0055085">
    <property type="term" value="P:transmembrane transport"/>
    <property type="evidence" value="ECO:0007669"/>
    <property type="project" value="InterPro"/>
</dbReference>
<dbReference type="EMBL" id="WWSB01000014">
    <property type="protein sequence ID" value="MZK18609.1"/>
    <property type="molecule type" value="Genomic_DNA"/>
</dbReference>